<feature type="compositionally biased region" description="Basic and acidic residues" evidence="1">
    <location>
        <begin position="537"/>
        <end position="574"/>
    </location>
</feature>
<dbReference type="GeneID" id="101895672"/>
<feature type="compositionally biased region" description="Polar residues" evidence="1">
    <location>
        <begin position="520"/>
        <end position="532"/>
    </location>
</feature>
<feature type="compositionally biased region" description="Basic and acidic residues" evidence="1">
    <location>
        <begin position="838"/>
        <end position="856"/>
    </location>
</feature>
<organism evidence="2 3">
    <name type="scientific">Musca domestica</name>
    <name type="common">House fly</name>
    <dbReference type="NCBI Taxonomy" id="7370"/>
    <lineage>
        <taxon>Eukaryota</taxon>
        <taxon>Metazoa</taxon>
        <taxon>Ecdysozoa</taxon>
        <taxon>Arthropoda</taxon>
        <taxon>Hexapoda</taxon>
        <taxon>Insecta</taxon>
        <taxon>Pterygota</taxon>
        <taxon>Neoptera</taxon>
        <taxon>Endopterygota</taxon>
        <taxon>Diptera</taxon>
        <taxon>Brachycera</taxon>
        <taxon>Muscomorpha</taxon>
        <taxon>Muscoidea</taxon>
        <taxon>Muscidae</taxon>
        <taxon>Musca</taxon>
    </lineage>
</organism>
<feature type="region of interest" description="Disordered" evidence="1">
    <location>
        <begin position="1160"/>
        <end position="1179"/>
    </location>
</feature>
<dbReference type="VEuPathDB" id="VectorBase:MDOA007406"/>
<name>A0A9J7CVN1_MUSDO</name>
<feature type="compositionally biased region" description="Basic and acidic residues" evidence="1">
    <location>
        <begin position="919"/>
        <end position="934"/>
    </location>
</feature>
<dbReference type="RefSeq" id="XP_005186154.2">
    <property type="nucleotide sequence ID" value="XM_005186097.4"/>
</dbReference>
<keyword evidence="2" id="KW-1185">Reference proteome</keyword>
<dbReference type="OrthoDB" id="8021929at2759"/>
<feature type="compositionally biased region" description="Acidic residues" evidence="1">
    <location>
        <begin position="1168"/>
        <end position="1179"/>
    </location>
</feature>
<feature type="compositionally biased region" description="Basic and acidic residues" evidence="1">
    <location>
        <begin position="808"/>
        <end position="824"/>
    </location>
</feature>
<proteinExistence type="predicted"/>
<evidence type="ECO:0000256" key="1">
    <source>
        <dbReference type="SAM" id="MobiDB-lite"/>
    </source>
</evidence>
<feature type="region of interest" description="Disordered" evidence="1">
    <location>
        <begin position="1190"/>
        <end position="1209"/>
    </location>
</feature>
<feature type="compositionally biased region" description="Basic and acidic residues" evidence="1">
    <location>
        <begin position="580"/>
        <end position="598"/>
    </location>
</feature>
<feature type="compositionally biased region" description="Basic and acidic residues" evidence="1">
    <location>
        <begin position="753"/>
        <end position="767"/>
    </location>
</feature>
<feature type="compositionally biased region" description="Low complexity" evidence="1">
    <location>
        <begin position="996"/>
        <end position="1007"/>
    </location>
</feature>
<dbReference type="VEuPathDB" id="VectorBase:MDOMA2_012523"/>
<feature type="region of interest" description="Disordered" evidence="1">
    <location>
        <begin position="491"/>
        <end position="627"/>
    </location>
</feature>
<evidence type="ECO:0000313" key="3">
    <source>
        <dbReference type="RefSeq" id="XP_005186154.2"/>
    </source>
</evidence>
<evidence type="ECO:0000313" key="2">
    <source>
        <dbReference type="Proteomes" id="UP001652621"/>
    </source>
</evidence>
<feature type="region of interest" description="Disordered" evidence="1">
    <location>
        <begin position="692"/>
        <end position="1022"/>
    </location>
</feature>
<feature type="region of interest" description="Disordered" evidence="1">
    <location>
        <begin position="332"/>
        <end position="356"/>
    </location>
</feature>
<dbReference type="Proteomes" id="UP001652621">
    <property type="component" value="Unplaced"/>
</dbReference>
<feature type="compositionally biased region" description="Basic and acidic residues" evidence="1">
    <location>
        <begin position="507"/>
        <end position="517"/>
    </location>
</feature>
<feature type="compositionally biased region" description="Basic and acidic residues" evidence="1">
    <location>
        <begin position="976"/>
        <end position="988"/>
    </location>
</feature>
<feature type="compositionally biased region" description="Low complexity" evidence="1">
    <location>
        <begin position="337"/>
        <end position="355"/>
    </location>
</feature>
<accession>A0A9J7CVN1</accession>
<feature type="compositionally biased region" description="Polar residues" evidence="1">
    <location>
        <begin position="825"/>
        <end position="834"/>
    </location>
</feature>
<sequence length="1209" mass="136896">MNTSAAENTKVIDLEHLQQLSYERSKLWATFLDNIQESENQCEIPLDHMEDYVGDIPEEEDEDALASMEDENYDDNVDPEALRDITNSTRLSLMVGGTNKSTLLPDSTCNGVNNDLIGMLNETLPVINEHNRQLRESGFDRILNTFDAKKIEEKVGGWLRRHNSLCGGNGGDFSMTTSSERRAEVHGSVKNKRGIEKQHHLPVPCIPFNTYQQEDESDSDASFNSGETARYIKSSRSGNIRNSASTTMMIKTYRMVKSTRQALRDKYGYDPNDLVDSHLNELKLRRRLAKKTASHHHYNDVHHSARSHKMPMYHQYMTPTTHITQSRRKVLRKRTTSNSFSTMDESSSDSDSCYDNGGRNYHRKYKMCCTERYCSRYIPGHLLMPNPTPVTATVKRSQYRSHRTPICARNDQMLYYYQSHSHSMQSPPSPHEFRKPVAKKSLKRLDNRPCRKESECRCCGQKRLCKEYKHLADTSTEEWIVENSFSPEKESGIFTSTQLTTSGKNSKPIEEKGKDDSSNEVDISQQDYNHQTIVDLKSSKKVGETPKLAPVEEEKSHSREMQLQKKSEGKCVDKNEDETSDLKANENKSSNKTEDNPKQKPRQNVSKNVTKKKTKSKKELNVPNDSFQLELQIALKESEELYKKEQMRNVKGQPQEANVEIDLDDPKTNAEETYTDFKVVYNSTTVAKNKADEAAIPKGSSVKKTKTSKKDLSKNGVPEAPLKEMDMEKCDSISKSNANISKAKERKTKMNNNKKDKASEGNDKEKNSNVIEIANSHKIPKSSEGTEQLQENSMRDQTATKVHISITVEEKEAVDQECDEDKKTSISSFQNHQINDFKVVENSKFHSTEGKGENNRKRTKNLSLSKPKSKCKAAHLNEVISENKESQRGRDIETNNDTNISRLVETRHQLENNTSNEIPLKKPDSKTKVKEKTNKNNVDPSVAKKRQKRKKENSKSVKSSHKSSPTQSPNTSDDEIPAKLKQNDETITHNKKKDNSSNNNSSSNNANVTSTTMQHSPYPEIEYKSRYRRKALKDSNSDKNDDIDCTVVSSTTANLEPPAHEEITNEQSQRGESNSSSNATIKELNIPTNYYTPNKGILIYAPHKSSLAPPQSFSQDGASFIITHEHLSRVIGHKAATKFLKYYIGRRRFNSKSTIYFKPPSNGIVPDTSEDSSSDDDDLEYIGQYGDLYESFGGGGAGSNHDSGAHKQS</sequence>
<feature type="compositionally biased region" description="Polar residues" evidence="1">
    <location>
        <begin position="493"/>
        <end position="505"/>
    </location>
</feature>
<feature type="compositionally biased region" description="Basic residues" evidence="1">
    <location>
        <begin position="943"/>
        <end position="952"/>
    </location>
</feature>
<feature type="region of interest" description="Disordered" evidence="1">
    <location>
        <begin position="1049"/>
        <end position="1079"/>
    </location>
</feature>
<feature type="compositionally biased region" description="Basic and acidic residues" evidence="1">
    <location>
        <begin position="721"/>
        <end position="732"/>
    </location>
</feature>
<feature type="region of interest" description="Disordered" evidence="1">
    <location>
        <begin position="646"/>
        <end position="668"/>
    </location>
</feature>
<gene>
    <name evidence="3" type="primary">LOC101895672</name>
</gene>
<dbReference type="eggNOG" id="ENOG502TIY2">
    <property type="taxonomic scope" value="Eukaryota"/>
</dbReference>
<reference evidence="3" key="1">
    <citation type="submission" date="2025-08" db="UniProtKB">
        <authorList>
            <consortium name="RefSeq"/>
        </authorList>
    </citation>
    <scope>IDENTIFICATION</scope>
    <source>
        <strain evidence="3">Aabys</strain>
        <tissue evidence="3">Whole body</tissue>
    </source>
</reference>
<feature type="compositionally biased region" description="Polar residues" evidence="1">
    <location>
        <begin position="1065"/>
        <end position="1079"/>
    </location>
</feature>
<protein>
    <submittedName>
        <fullName evidence="3">Uncharacterized protein DDB_G0287625</fullName>
    </submittedName>
</protein>
<feature type="compositionally biased region" description="Basic and acidic residues" evidence="1">
    <location>
        <begin position="881"/>
        <end position="893"/>
    </location>
</feature>
<dbReference type="STRING" id="7370.A0A1I8MQH8"/>
<feature type="compositionally biased region" description="Polar residues" evidence="1">
    <location>
        <begin position="783"/>
        <end position="800"/>
    </location>
</feature>